<dbReference type="GO" id="GO:0005634">
    <property type="term" value="C:nucleus"/>
    <property type="evidence" value="ECO:0007669"/>
    <property type="project" value="UniProtKB-SubCell"/>
</dbReference>
<dbReference type="InterPro" id="IPR047531">
    <property type="entry name" value="SAM_Scm-like"/>
</dbReference>
<dbReference type="CDD" id="cd09578">
    <property type="entry name" value="SAM_Scm"/>
    <property type="match status" value="1"/>
</dbReference>
<evidence type="ECO:0000256" key="3">
    <source>
        <dbReference type="ARBA" id="ARBA00022491"/>
    </source>
</evidence>
<dbReference type="AlphaFoldDB" id="A0A0K2UWM8"/>
<dbReference type="Pfam" id="PF00536">
    <property type="entry name" value="SAM_1"/>
    <property type="match status" value="1"/>
</dbReference>
<evidence type="ECO:0000256" key="8">
    <source>
        <dbReference type="PROSITE-ProRule" id="PRU00459"/>
    </source>
</evidence>
<evidence type="ECO:0000256" key="9">
    <source>
        <dbReference type="SAM" id="MobiDB-lite"/>
    </source>
</evidence>
<dbReference type="SMART" id="SM00454">
    <property type="entry name" value="SAM"/>
    <property type="match status" value="1"/>
</dbReference>
<organism evidence="11">
    <name type="scientific">Lepeophtheirus salmonis</name>
    <name type="common">Salmon louse</name>
    <name type="synonym">Caligus salmonis</name>
    <dbReference type="NCBI Taxonomy" id="72036"/>
    <lineage>
        <taxon>Eukaryota</taxon>
        <taxon>Metazoa</taxon>
        <taxon>Ecdysozoa</taxon>
        <taxon>Arthropoda</taxon>
        <taxon>Crustacea</taxon>
        <taxon>Multicrustacea</taxon>
        <taxon>Hexanauplia</taxon>
        <taxon>Copepoda</taxon>
        <taxon>Siphonostomatoida</taxon>
        <taxon>Caligidae</taxon>
        <taxon>Lepeophtheirus</taxon>
    </lineage>
</organism>
<evidence type="ECO:0000313" key="11">
    <source>
        <dbReference type="EMBL" id="CDW42297.1"/>
    </source>
</evidence>
<evidence type="ECO:0000256" key="4">
    <source>
        <dbReference type="ARBA" id="ARBA00022737"/>
    </source>
</evidence>
<feature type="compositionally biased region" description="Polar residues" evidence="9">
    <location>
        <begin position="639"/>
        <end position="670"/>
    </location>
</feature>
<feature type="repeat" description="MBT" evidence="8">
    <location>
        <begin position="105"/>
        <end position="202"/>
    </location>
</feature>
<keyword evidence="4" id="KW-0677">Repeat</keyword>
<keyword evidence="3" id="KW-0678">Repressor</keyword>
<dbReference type="GO" id="GO:0042393">
    <property type="term" value="F:histone binding"/>
    <property type="evidence" value="ECO:0007669"/>
    <property type="project" value="TreeGrafter"/>
</dbReference>
<dbReference type="Gene3D" id="3.90.1150.190">
    <property type="entry name" value="SLED domain"/>
    <property type="match status" value="1"/>
</dbReference>
<dbReference type="InterPro" id="IPR050548">
    <property type="entry name" value="PcG_chromatin_remod_factors"/>
</dbReference>
<dbReference type="SUPFAM" id="SSF47769">
    <property type="entry name" value="SAM/Pointed domain"/>
    <property type="match status" value="1"/>
</dbReference>
<keyword evidence="7" id="KW-0539">Nucleus</keyword>
<evidence type="ECO:0000259" key="10">
    <source>
        <dbReference type="SMART" id="SM00454"/>
    </source>
</evidence>
<dbReference type="SUPFAM" id="SSF63748">
    <property type="entry name" value="Tudor/PWWP/MBT"/>
    <property type="match status" value="2"/>
</dbReference>
<feature type="region of interest" description="Disordered" evidence="9">
    <location>
        <begin position="513"/>
        <end position="557"/>
    </location>
</feature>
<evidence type="ECO:0000256" key="2">
    <source>
        <dbReference type="ARBA" id="ARBA00008469"/>
    </source>
</evidence>
<dbReference type="Gene3D" id="2.30.30.140">
    <property type="match status" value="2"/>
</dbReference>
<evidence type="ECO:0000256" key="6">
    <source>
        <dbReference type="ARBA" id="ARBA00023163"/>
    </source>
</evidence>
<comment type="similarity">
    <text evidence="2">Belongs to the SCM family.</text>
</comment>
<feature type="compositionally biased region" description="Low complexity" evidence="9">
    <location>
        <begin position="360"/>
        <end position="377"/>
    </location>
</feature>
<feature type="domain" description="SAM" evidence="10">
    <location>
        <begin position="810"/>
        <end position="878"/>
    </location>
</feature>
<dbReference type="CDD" id="cd20092">
    <property type="entry name" value="MBT_dScm-like_rpt2"/>
    <property type="match status" value="1"/>
</dbReference>
<dbReference type="InterPro" id="IPR021987">
    <property type="entry name" value="SLED"/>
</dbReference>
<evidence type="ECO:0000256" key="7">
    <source>
        <dbReference type="ARBA" id="ARBA00023242"/>
    </source>
</evidence>
<evidence type="ECO:0000256" key="1">
    <source>
        <dbReference type="ARBA" id="ARBA00004123"/>
    </source>
</evidence>
<reference evidence="11" key="1">
    <citation type="submission" date="2014-05" db="EMBL/GenBank/DDBJ databases">
        <authorList>
            <person name="Chronopoulou M."/>
        </authorList>
    </citation>
    <scope>NUCLEOTIDE SEQUENCE</scope>
    <source>
        <tissue evidence="11">Whole organism</tissue>
    </source>
</reference>
<dbReference type="GO" id="GO:0003682">
    <property type="term" value="F:chromatin binding"/>
    <property type="evidence" value="ECO:0007669"/>
    <property type="project" value="TreeGrafter"/>
</dbReference>
<dbReference type="Gene3D" id="1.10.150.50">
    <property type="entry name" value="Transcription Factor, Ets-1"/>
    <property type="match status" value="1"/>
</dbReference>
<dbReference type="SMART" id="SM00561">
    <property type="entry name" value="MBT"/>
    <property type="match status" value="2"/>
</dbReference>
<comment type="subcellular location">
    <subcellularLocation>
        <location evidence="1">Nucleus</location>
    </subcellularLocation>
</comment>
<dbReference type="PROSITE" id="PS51079">
    <property type="entry name" value="MBT"/>
    <property type="match status" value="2"/>
</dbReference>
<keyword evidence="6" id="KW-0804">Transcription</keyword>
<feature type="compositionally biased region" description="Low complexity" evidence="9">
    <location>
        <begin position="65"/>
        <end position="83"/>
    </location>
</feature>
<dbReference type="PANTHER" id="PTHR12247">
    <property type="entry name" value="POLYCOMB GROUP PROTEIN"/>
    <property type="match status" value="1"/>
</dbReference>
<feature type="region of interest" description="Disordered" evidence="9">
    <location>
        <begin position="569"/>
        <end position="686"/>
    </location>
</feature>
<feature type="compositionally biased region" description="Low complexity" evidence="9">
    <location>
        <begin position="671"/>
        <end position="682"/>
    </location>
</feature>
<accession>A0A0K2UWM8</accession>
<keyword evidence="5" id="KW-0805">Transcription regulation</keyword>
<feature type="repeat" description="MBT" evidence="8">
    <location>
        <begin position="210"/>
        <end position="311"/>
    </location>
</feature>
<dbReference type="PANTHER" id="PTHR12247:SF132">
    <property type="entry name" value="POLYCOMB PROTEIN SCM"/>
    <property type="match status" value="1"/>
</dbReference>
<evidence type="ECO:0000256" key="5">
    <source>
        <dbReference type="ARBA" id="ARBA00023015"/>
    </source>
</evidence>
<feature type="region of interest" description="Disordered" evidence="9">
    <location>
        <begin position="58"/>
        <end position="98"/>
    </location>
</feature>
<dbReference type="OrthoDB" id="5912862at2759"/>
<dbReference type="InterPro" id="IPR038348">
    <property type="entry name" value="SLED_sf"/>
</dbReference>
<dbReference type="GO" id="GO:0045892">
    <property type="term" value="P:negative regulation of DNA-templated transcription"/>
    <property type="evidence" value="ECO:0007669"/>
    <property type="project" value="TreeGrafter"/>
</dbReference>
<feature type="compositionally biased region" description="Polar residues" evidence="9">
    <location>
        <begin position="594"/>
        <end position="613"/>
    </location>
</feature>
<proteinExistence type="inferred from homology"/>
<feature type="region of interest" description="Disordered" evidence="9">
    <location>
        <begin position="347"/>
        <end position="388"/>
    </location>
</feature>
<name>A0A0K2UWM8_LEPSM</name>
<dbReference type="InterPro" id="IPR001660">
    <property type="entry name" value="SAM"/>
</dbReference>
<dbReference type="InterPro" id="IPR004092">
    <property type="entry name" value="Mbt"/>
</dbReference>
<dbReference type="Pfam" id="PF12140">
    <property type="entry name" value="SLED"/>
    <property type="match status" value="1"/>
</dbReference>
<feature type="compositionally biased region" description="Basic and acidic residues" evidence="9">
    <location>
        <begin position="513"/>
        <end position="528"/>
    </location>
</feature>
<sequence length="886" mass="97135">MSVNSNGGSHQVPSASMACNHCKETSKVLKYVIPTADGKFEFCSEPCLMGYRKAKKQAQTNGDASPNNNNNNSTSSKSSNNHNNNHHHDTPSNAGGGDRDQEVSFCWKDYIIESGVIPAPATCFRQSIVPPSNEFKINDKVEALDPRSQSTCVATVVGCMGGRVRLRLDGSDTKNDFWLMVDSGDLNQIGTCEKNGGMLQPPIGYTLNAINWPKFLIKTLNGAVIATSKCFKKEPVKPRRNYFQKGQKLEAVDRKNPVLICPASVSEVEGDNIYVTFDGWKGAFDYWCRYDSRDIFPVGWCEISGHPLQHPGQKTYPGKAKVITNIVDSSSSSSSLISPMTINTSPKSNSVVGLPDSSHRNNSPSISSTSSASAATNGNIGHKMNSPSTVGQPTIKIFVNKKKIRGSSSLGPFLDMKKIEELPRIFGPGPINRVLRESVQNLVDCSMNQKEIFGLLRQGEGRVIILASFEDKMQTVRLPVIESEEAVWDFIEILFEELRCEIFYVKEEFKGEDTMNERLSEDEEKKNDVSSSSSSLNDDKKKQDKSVPSVSSPMQQVELLPLKDEIEEKESQQPLKRKQINNTEHDLIGKPFNPKSQKLDTATSTPNNTTLASDNKRPKSPSIATPVQPRPRGRPAGSKNKTPSSSRLSKPQNNSQQQSTPLQQNSSATKSSNSGQNASSSSPKRVPIYHNAHKIYQAQLSAANTDNPVTTGATHILHPSSIPIVTNHLAAVPNNETFYATAAQVNSNSSGVALPPAYTVVTAAPTTLLTPVTEMPPGTMFNITNNDDVPEDEEMTEDVKGFSHSPTLPPDEWSTEEVISRISQLDPTLGPHVELFRSHEIDGKALLLLTSDMMLKYMEMKLGPALKICNIIDMFQGRKHLPVPPP</sequence>
<protein>
    <submittedName>
        <fullName evidence="11">Polycomb protein SCMH1like [Danio rerio]</fullName>
    </submittedName>
</protein>
<dbReference type="EMBL" id="HACA01024936">
    <property type="protein sequence ID" value="CDW42297.1"/>
    <property type="molecule type" value="Transcribed_RNA"/>
</dbReference>
<dbReference type="Pfam" id="PF02820">
    <property type="entry name" value="MBT"/>
    <property type="match status" value="2"/>
</dbReference>
<dbReference type="InterPro" id="IPR013761">
    <property type="entry name" value="SAM/pointed_sf"/>
</dbReference>